<dbReference type="GO" id="GO:0005886">
    <property type="term" value="C:plasma membrane"/>
    <property type="evidence" value="ECO:0007669"/>
    <property type="project" value="TreeGrafter"/>
</dbReference>
<evidence type="ECO:0000256" key="4">
    <source>
        <dbReference type="ARBA" id="ARBA00023216"/>
    </source>
</evidence>
<dbReference type="InterPro" id="IPR018252">
    <property type="entry name" value="Annexin_repeat_CS"/>
</dbReference>
<evidence type="ECO:0000256" key="2">
    <source>
        <dbReference type="ARBA" id="ARBA00022737"/>
    </source>
</evidence>
<dbReference type="SUPFAM" id="SSF47874">
    <property type="entry name" value="Annexin"/>
    <property type="match status" value="1"/>
</dbReference>
<evidence type="ECO:0000256" key="1">
    <source>
        <dbReference type="ARBA" id="ARBA00007831"/>
    </source>
</evidence>
<dbReference type="Gene3D" id="1.10.220.10">
    <property type="entry name" value="Annexin"/>
    <property type="match status" value="2"/>
</dbReference>
<keyword evidence="3 6" id="KW-0106">Calcium</keyword>
<dbReference type="InterPro" id="IPR037104">
    <property type="entry name" value="Annexin_sf"/>
</dbReference>
<evidence type="ECO:0000256" key="3">
    <source>
        <dbReference type="ARBA" id="ARBA00022837"/>
    </source>
</evidence>
<evidence type="ECO:0000256" key="5">
    <source>
        <dbReference type="ARBA" id="ARBA00023302"/>
    </source>
</evidence>
<dbReference type="SMART" id="SM00335">
    <property type="entry name" value="ANX"/>
    <property type="match status" value="2"/>
</dbReference>
<dbReference type="Pfam" id="PF00191">
    <property type="entry name" value="Annexin"/>
    <property type="match status" value="2"/>
</dbReference>
<keyword evidence="4 6" id="KW-0041">Annexin</keyword>
<evidence type="ECO:0000313" key="7">
    <source>
        <dbReference type="WBParaSite" id="ASIM_0001915701-mRNA-1"/>
    </source>
</evidence>
<name>A0A0M3KDV4_ANISI</name>
<keyword evidence="5 6" id="KW-0111">Calcium/phospholipid-binding</keyword>
<dbReference type="PRINTS" id="PR00196">
    <property type="entry name" value="ANNEXIN"/>
</dbReference>
<comment type="domain">
    <text evidence="6">A pair of annexin repeats may form one binding site for calcium and phospholipid.</text>
</comment>
<dbReference type="FunFam" id="1.10.220.10:FF:000002">
    <property type="entry name" value="Annexin"/>
    <property type="match status" value="1"/>
</dbReference>
<dbReference type="GO" id="GO:0005634">
    <property type="term" value="C:nucleus"/>
    <property type="evidence" value="ECO:0007669"/>
    <property type="project" value="TreeGrafter"/>
</dbReference>
<sequence>LESAVKWDTHGDFERLLVALLQAGRDESNRVDESKAYEDAQKLFDAGENTWGTDESTFTQILVTENFHQLRKVFEKYNEIAGHPIQQALEREFGDDTEKGFLVLADCIESTPRFFAQRIHNAMKGFGTDDSELIRLIVSRSECDLALVREAYCQEFGTSLVDAIQSDCSGAYKDCLVSIVEGN</sequence>
<reference evidence="7" key="1">
    <citation type="submission" date="2017-02" db="UniProtKB">
        <authorList>
            <consortium name="WormBaseParasite"/>
        </authorList>
    </citation>
    <scope>IDENTIFICATION</scope>
</reference>
<dbReference type="GO" id="GO:0012506">
    <property type="term" value="C:vesicle membrane"/>
    <property type="evidence" value="ECO:0007669"/>
    <property type="project" value="TreeGrafter"/>
</dbReference>
<dbReference type="PROSITE" id="PS51897">
    <property type="entry name" value="ANNEXIN_2"/>
    <property type="match status" value="2"/>
</dbReference>
<comment type="similarity">
    <text evidence="1 6">Belongs to the annexin family.</text>
</comment>
<protein>
    <recommendedName>
        <fullName evidence="6">Annexin</fullName>
    </recommendedName>
</protein>
<dbReference type="InterPro" id="IPR001464">
    <property type="entry name" value="Annexin"/>
</dbReference>
<dbReference type="PROSITE" id="PS00223">
    <property type="entry name" value="ANNEXIN_1"/>
    <property type="match status" value="1"/>
</dbReference>
<dbReference type="PANTHER" id="PTHR10502:SF233">
    <property type="entry name" value="ANNEXIN B9"/>
    <property type="match status" value="1"/>
</dbReference>
<dbReference type="GO" id="GO:0001786">
    <property type="term" value="F:phosphatidylserine binding"/>
    <property type="evidence" value="ECO:0007669"/>
    <property type="project" value="TreeGrafter"/>
</dbReference>
<dbReference type="GO" id="GO:0032509">
    <property type="term" value="P:endosome transport via multivesicular body sorting pathway"/>
    <property type="evidence" value="ECO:0007669"/>
    <property type="project" value="TreeGrafter"/>
</dbReference>
<dbReference type="InterPro" id="IPR018502">
    <property type="entry name" value="Annexin_repeat"/>
</dbReference>
<keyword evidence="2 6" id="KW-0677">Repeat</keyword>
<dbReference type="FunFam" id="1.10.220.10:FF:000001">
    <property type="entry name" value="Annexin"/>
    <property type="match status" value="1"/>
</dbReference>
<dbReference type="AlphaFoldDB" id="A0A0M3KDV4"/>
<proteinExistence type="inferred from homology"/>
<dbReference type="GO" id="GO:0005737">
    <property type="term" value="C:cytoplasm"/>
    <property type="evidence" value="ECO:0007669"/>
    <property type="project" value="TreeGrafter"/>
</dbReference>
<dbReference type="GO" id="GO:0005544">
    <property type="term" value="F:calcium-dependent phospholipid binding"/>
    <property type="evidence" value="ECO:0007669"/>
    <property type="project" value="UniProtKB-KW"/>
</dbReference>
<accession>A0A0M3KDV4</accession>
<dbReference type="WBParaSite" id="ASIM_0001915701-mRNA-1">
    <property type="protein sequence ID" value="ASIM_0001915701-mRNA-1"/>
    <property type="gene ID" value="ASIM_0001915701"/>
</dbReference>
<dbReference type="PANTHER" id="PTHR10502">
    <property type="entry name" value="ANNEXIN"/>
    <property type="match status" value="1"/>
</dbReference>
<evidence type="ECO:0000256" key="6">
    <source>
        <dbReference type="RuleBase" id="RU003540"/>
    </source>
</evidence>
<dbReference type="GO" id="GO:0005509">
    <property type="term" value="F:calcium ion binding"/>
    <property type="evidence" value="ECO:0007669"/>
    <property type="project" value="InterPro"/>
</dbReference>
<organism evidence="7">
    <name type="scientific">Anisakis simplex</name>
    <name type="common">Herring worm</name>
    <dbReference type="NCBI Taxonomy" id="6269"/>
    <lineage>
        <taxon>Eukaryota</taxon>
        <taxon>Metazoa</taxon>
        <taxon>Ecdysozoa</taxon>
        <taxon>Nematoda</taxon>
        <taxon>Chromadorea</taxon>
        <taxon>Rhabditida</taxon>
        <taxon>Spirurina</taxon>
        <taxon>Ascaridomorpha</taxon>
        <taxon>Ascaridoidea</taxon>
        <taxon>Anisakidae</taxon>
        <taxon>Anisakis</taxon>
        <taxon>Anisakis simplex complex</taxon>
    </lineage>
</organism>